<feature type="transmembrane region" description="Helical" evidence="8">
    <location>
        <begin position="218"/>
        <end position="241"/>
    </location>
</feature>
<protein>
    <recommendedName>
        <fullName evidence="2">Seipin</fullName>
    </recommendedName>
</protein>
<dbReference type="Proteomes" id="UP000271098">
    <property type="component" value="Unassembled WGS sequence"/>
</dbReference>
<dbReference type="OrthoDB" id="3990054at2759"/>
<dbReference type="GO" id="GO:0005789">
    <property type="term" value="C:endoplasmic reticulum membrane"/>
    <property type="evidence" value="ECO:0007669"/>
    <property type="project" value="UniProtKB-SubCell"/>
</dbReference>
<gene>
    <name evidence="9" type="ORF">GPUH_LOCUS13878</name>
</gene>
<dbReference type="EMBL" id="UYRT01080670">
    <property type="protein sequence ID" value="VDN23164.1"/>
    <property type="molecule type" value="Genomic_DNA"/>
</dbReference>
<keyword evidence="7 8" id="KW-0472">Membrane</keyword>
<keyword evidence="6" id="KW-0443">Lipid metabolism</keyword>
<evidence type="ECO:0000256" key="6">
    <source>
        <dbReference type="ARBA" id="ARBA00023098"/>
    </source>
</evidence>
<dbReference type="WBParaSite" id="GPUH_0001389301-mRNA-1">
    <property type="protein sequence ID" value="GPUH_0001389301-mRNA-1"/>
    <property type="gene ID" value="GPUH_0001389301"/>
</dbReference>
<sequence length="286" mass="33208">MPIGSQFWRNHFFQAFFSLSVSPLHILASFFRQLLLPSLAEYAAPLHFNFETCQYQLSGVCSFPTAVVDFSADDVELSPGIDYEVSAEIVLSESTVISNVGIFQVVFEAIDSLNNKKTFRRSCFARMHRGLLRRIYEVFWKLLCRTIFFPIYFVGLLSVPDDRVIEVSFTDRLADHDIAKTVLFYVQLQNRFIEVESAKLLLRARFGLLRMFLYDYPIFSSLVLAIFTYFTFLVGISFYWIMRILLVNTQFPVRLDSAAVDNKSKLSNILQQEVRFYVFITFLRGL</sequence>
<evidence type="ECO:0000256" key="8">
    <source>
        <dbReference type="SAM" id="Phobius"/>
    </source>
</evidence>
<reference evidence="9 10" key="2">
    <citation type="submission" date="2018-11" db="EMBL/GenBank/DDBJ databases">
        <authorList>
            <consortium name="Pathogen Informatics"/>
        </authorList>
    </citation>
    <scope>NUCLEOTIDE SEQUENCE [LARGE SCALE GENOMIC DNA]</scope>
</reference>
<evidence type="ECO:0000256" key="5">
    <source>
        <dbReference type="ARBA" id="ARBA00022989"/>
    </source>
</evidence>
<evidence type="ECO:0000256" key="1">
    <source>
        <dbReference type="ARBA" id="ARBA00004477"/>
    </source>
</evidence>
<accession>A0A183DYT7</accession>
<evidence type="ECO:0000313" key="9">
    <source>
        <dbReference type="EMBL" id="VDN23164.1"/>
    </source>
</evidence>
<keyword evidence="3 8" id="KW-0812">Transmembrane</keyword>
<evidence type="ECO:0000256" key="2">
    <source>
        <dbReference type="ARBA" id="ARBA00022064"/>
    </source>
</evidence>
<dbReference type="GO" id="GO:0006629">
    <property type="term" value="P:lipid metabolic process"/>
    <property type="evidence" value="ECO:0007669"/>
    <property type="project" value="UniProtKB-KW"/>
</dbReference>
<dbReference type="AlphaFoldDB" id="A0A183DYT7"/>
<evidence type="ECO:0000256" key="3">
    <source>
        <dbReference type="ARBA" id="ARBA00022692"/>
    </source>
</evidence>
<dbReference type="Pfam" id="PF06775">
    <property type="entry name" value="Seipin"/>
    <property type="match status" value="1"/>
</dbReference>
<evidence type="ECO:0000256" key="4">
    <source>
        <dbReference type="ARBA" id="ARBA00022824"/>
    </source>
</evidence>
<evidence type="ECO:0000313" key="11">
    <source>
        <dbReference type="WBParaSite" id="GPUH_0001389301-mRNA-1"/>
    </source>
</evidence>
<keyword evidence="5 8" id="KW-1133">Transmembrane helix</keyword>
<reference evidence="11" key="1">
    <citation type="submission" date="2016-06" db="UniProtKB">
        <authorList>
            <consortium name="WormBaseParasite"/>
        </authorList>
    </citation>
    <scope>IDENTIFICATION</scope>
</reference>
<dbReference type="CDD" id="cd23995">
    <property type="entry name" value="Seipin_BSCL2_like"/>
    <property type="match status" value="1"/>
</dbReference>
<dbReference type="PANTHER" id="PTHR21212">
    <property type="entry name" value="BERNARDINELLI-SEIP CONGENITAL LIPODYSTROPHY 2 HOMOLOG BSCL2 PROTEIN"/>
    <property type="match status" value="1"/>
</dbReference>
<name>A0A183DYT7_9BILA</name>
<comment type="subcellular location">
    <subcellularLocation>
        <location evidence="1">Endoplasmic reticulum membrane</location>
        <topology evidence="1">Multi-pass membrane protein</topology>
    </subcellularLocation>
</comment>
<feature type="transmembrane region" description="Helical" evidence="8">
    <location>
        <begin position="138"/>
        <end position="159"/>
    </location>
</feature>
<dbReference type="GO" id="GO:0140042">
    <property type="term" value="P:lipid droplet formation"/>
    <property type="evidence" value="ECO:0007669"/>
    <property type="project" value="UniProtKB-ARBA"/>
</dbReference>
<dbReference type="PANTHER" id="PTHR21212:SF0">
    <property type="entry name" value="SEIPIN"/>
    <property type="match status" value="1"/>
</dbReference>
<proteinExistence type="predicted"/>
<evidence type="ECO:0000313" key="10">
    <source>
        <dbReference type="Proteomes" id="UP000271098"/>
    </source>
</evidence>
<evidence type="ECO:0000256" key="7">
    <source>
        <dbReference type="ARBA" id="ARBA00023136"/>
    </source>
</evidence>
<dbReference type="InterPro" id="IPR009617">
    <property type="entry name" value="Seipin"/>
</dbReference>
<organism evidence="11">
    <name type="scientific">Gongylonema pulchrum</name>
    <dbReference type="NCBI Taxonomy" id="637853"/>
    <lineage>
        <taxon>Eukaryota</taxon>
        <taxon>Metazoa</taxon>
        <taxon>Ecdysozoa</taxon>
        <taxon>Nematoda</taxon>
        <taxon>Chromadorea</taxon>
        <taxon>Rhabditida</taxon>
        <taxon>Spirurina</taxon>
        <taxon>Spiruromorpha</taxon>
        <taxon>Spiruroidea</taxon>
        <taxon>Gongylonematidae</taxon>
        <taxon>Gongylonema</taxon>
    </lineage>
</organism>
<keyword evidence="4" id="KW-0256">Endoplasmic reticulum</keyword>
<keyword evidence="10" id="KW-1185">Reference proteome</keyword>